<evidence type="ECO:0008006" key="9">
    <source>
        <dbReference type="Google" id="ProtNLM"/>
    </source>
</evidence>
<name>A0A0P4VUX8_SCYOL</name>
<keyword evidence="1 5" id="KW-0479">Metal-binding</keyword>
<evidence type="ECO:0000259" key="7">
    <source>
        <dbReference type="PROSITE" id="PS50145"/>
    </source>
</evidence>
<dbReference type="Gene3D" id="3.30.40.10">
    <property type="entry name" value="Zinc/RING finger domain, C3HC4 (zinc finger)"/>
    <property type="match status" value="2"/>
</dbReference>
<feature type="domain" description="RING-type" evidence="6">
    <location>
        <begin position="89"/>
        <end position="134"/>
    </location>
</feature>
<dbReference type="InterPro" id="IPR039338">
    <property type="entry name" value="ZFTRAF1"/>
</dbReference>
<evidence type="ECO:0000256" key="3">
    <source>
        <dbReference type="ARBA" id="ARBA00022833"/>
    </source>
</evidence>
<accession>A0A0P4VUX8</accession>
<organism evidence="8">
    <name type="scientific">Scylla olivacea</name>
    <name type="common">Orange mud crab</name>
    <name type="synonym">Cancer olivacea</name>
    <dbReference type="NCBI Taxonomy" id="85551"/>
    <lineage>
        <taxon>Eukaryota</taxon>
        <taxon>Metazoa</taxon>
        <taxon>Ecdysozoa</taxon>
        <taxon>Arthropoda</taxon>
        <taxon>Crustacea</taxon>
        <taxon>Multicrustacea</taxon>
        <taxon>Malacostraca</taxon>
        <taxon>Eumalacostraca</taxon>
        <taxon>Eucarida</taxon>
        <taxon>Decapoda</taxon>
        <taxon>Pleocyemata</taxon>
        <taxon>Brachyura</taxon>
        <taxon>Eubrachyura</taxon>
        <taxon>Portunoidea</taxon>
        <taxon>Portunidae</taxon>
        <taxon>Portuninae</taxon>
        <taxon>Scylla</taxon>
    </lineage>
</organism>
<evidence type="ECO:0000256" key="2">
    <source>
        <dbReference type="ARBA" id="ARBA00022771"/>
    </source>
</evidence>
<evidence type="ECO:0000256" key="1">
    <source>
        <dbReference type="ARBA" id="ARBA00022723"/>
    </source>
</evidence>
<feature type="domain" description="TRAF-type" evidence="7">
    <location>
        <begin position="155"/>
        <end position="193"/>
    </location>
</feature>
<dbReference type="PROSITE" id="PS50145">
    <property type="entry name" value="ZF_TRAF"/>
    <property type="match status" value="1"/>
</dbReference>
<dbReference type="GO" id="GO:0005634">
    <property type="term" value="C:nucleus"/>
    <property type="evidence" value="ECO:0007669"/>
    <property type="project" value="TreeGrafter"/>
</dbReference>
<dbReference type="InterPro" id="IPR001841">
    <property type="entry name" value="Znf_RING"/>
</dbReference>
<dbReference type="InterPro" id="IPR013083">
    <property type="entry name" value="Znf_RING/FYVE/PHD"/>
</dbReference>
<keyword evidence="3 5" id="KW-0862">Zinc</keyword>
<dbReference type="SUPFAM" id="SSF57850">
    <property type="entry name" value="RING/U-box"/>
    <property type="match status" value="1"/>
</dbReference>
<evidence type="ECO:0000259" key="6">
    <source>
        <dbReference type="PROSITE" id="PS50089"/>
    </source>
</evidence>
<dbReference type="SUPFAM" id="SSF49599">
    <property type="entry name" value="TRAF domain-like"/>
    <property type="match status" value="1"/>
</dbReference>
<dbReference type="AlphaFoldDB" id="A0A0P4VUX8"/>
<dbReference type="PROSITE" id="PS50089">
    <property type="entry name" value="ZF_RING_2"/>
    <property type="match status" value="1"/>
</dbReference>
<dbReference type="CDD" id="cd16505">
    <property type="entry name" value="RING-HC_CYHR1"/>
    <property type="match status" value="1"/>
</dbReference>
<evidence type="ECO:0000256" key="5">
    <source>
        <dbReference type="PROSITE-ProRule" id="PRU00207"/>
    </source>
</evidence>
<feature type="zinc finger region" description="TRAF-type" evidence="5">
    <location>
        <begin position="155"/>
        <end position="193"/>
    </location>
</feature>
<comment type="similarity">
    <text evidence="4">Belongs to the ZFTRAF1 family.</text>
</comment>
<dbReference type="InterPro" id="IPR001293">
    <property type="entry name" value="Znf_TRAF"/>
</dbReference>
<proteinExistence type="inferred from homology"/>
<dbReference type="PANTHER" id="PTHR23059">
    <property type="entry name" value="CYSTEINE AND HISTIDINE-RICH PROTEIN 1"/>
    <property type="match status" value="1"/>
</dbReference>
<evidence type="ECO:0000313" key="8">
    <source>
        <dbReference type="EMBL" id="JAI59622.1"/>
    </source>
</evidence>
<sequence>MRNYFVFRRGDLRRTRLCEQLITGKQTSRAADTMTEPVAASSSATAVAEKRLEETKEDDVASKKPRLEACGRDDNENKLEARLGGILCCAVCLDLPRSAVYQCSNGHLMCAGCFTHLLADARIRDETATCPNCRVEISRSLATRNLAVEKAVSELPAECQFCGQKYPRNSLDRHEVDLCEERPVHCQYSLLGCGWRGPHHEVNSHEQQCQHPNHSGAQVFSHLQRQAENVEEASKIFTQIMSVLSFEKITFNDLQLKPYRTDEFIHKLFYETSRFSALSYQWVIKARLNDNQKDPHLTCNRFITYQLIVKSKPSSPMVVHFMILRGPFGDMRVNPHICQFEFTESNTESPFFALPLPDSAECNKLLAARIIDFRLMMGMVTK</sequence>
<evidence type="ECO:0000256" key="4">
    <source>
        <dbReference type="ARBA" id="ARBA00034319"/>
    </source>
</evidence>
<dbReference type="CDD" id="cd22861">
    <property type="entry name" value="CYHR1_C"/>
    <property type="match status" value="1"/>
</dbReference>
<dbReference type="GO" id="GO:0008270">
    <property type="term" value="F:zinc ion binding"/>
    <property type="evidence" value="ECO:0007669"/>
    <property type="project" value="UniProtKB-KW"/>
</dbReference>
<dbReference type="EMBL" id="GDRN01094999">
    <property type="protein sequence ID" value="JAI59623.1"/>
    <property type="molecule type" value="Transcribed_RNA"/>
</dbReference>
<keyword evidence="2 5" id="KW-0863">Zinc-finger</keyword>
<reference evidence="8" key="1">
    <citation type="submission" date="2015-09" db="EMBL/GenBank/DDBJ databases">
        <title>Scylla olivacea transcriptome.</title>
        <authorList>
            <person name="Ikhwanuddin M."/>
        </authorList>
    </citation>
    <scope>NUCLEOTIDE SEQUENCE</scope>
</reference>
<protein>
    <recommendedName>
        <fullName evidence="9">RING-type domain-containing protein</fullName>
    </recommendedName>
</protein>
<dbReference type="PANTHER" id="PTHR23059:SF4">
    <property type="entry name" value="ZINC FINGER TRAF-TYPE-CONTAINING PROTEIN 1"/>
    <property type="match status" value="1"/>
</dbReference>
<dbReference type="EMBL" id="GDRN01095001">
    <property type="protein sequence ID" value="JAI59622.1"/>
    <property type="molecule type" value="Transcribed_RNA"/>
</dbReference>